<evidence type="ECO:0000313" key="3">
    <source>
        <dbReference type="Proteomes" id="UP000294003"/>
    </source>
</evidence>
<protein>
    <recommendedName>
        <fullName evidence="4">Peptide hydrolase</fullName>
    </recommendedName>
</protein>
<keyword evidence="3" id="KW-1185">Reference proteome</keyword>
<name>A0ABY0GW83_9PEZI</name>
<evidence type="ECO:0000256" key="1">
    <source>
        <dbReference type="SAM" id="SignalP"/>
    </source>
</evidence>
<organism evidence="2 3">
    <name type="scientific">Monosporascus cannonballus</name>
    <dbReference type="NCBI Taxonomy" id="155416"/>
    <lineage>
        <taxon>Eukaryota</taxon>
        <taxon>Fungi</taxon>
        <taxon>Dikarya</taxon>
        <taxon>Ascomycota</taxon>
        <taxon>Pezizomycotina</taxon>
        <taxon>Sordariomycetes</taxon>
        <taxon>Xylariomycetidae</taxon>
        <taxon>Xylariales</taxon>
        <taxon>Xylariales incertae sedis</taxon>
        <taxon>Monosporascus</taxon>
    </lineage>
</organism>
<reference evidence="2 3" key="1">
    <citation type="submission" date="2018-06" db="EMBL/GenBank/DDBJ databases">
        <title>Complete Genomes of Monosporascus.</title>
        <authorList>
            <person name="Robinson A.J."/>
            <person name="Natvig D.O."/>
        </authorList>
    </citation>
    <scope>NUCLEOTIDE SEQUENCE [LARGE SCALE GENOMIC DNA]</scope>
    <source>
        <strain evidence="2 3">CBS 609.92</strain>
    </source>
</reference>
<keyword evidence="1" id="KW-0732">Signal</keyword>
<dbReference type="SUPFAM" id="SSF53187">
    <property type="entry name" value="Zn-dependent exopeptidases"/>
    <property type="match status" value="1"/>
</dbReference>
<proteinExistence type="predicted"/>
<evidence type="ECO:0000313" key="2">
    <source>
        <dbReference type="EMBL" id="RYO78300.1"/>
    </source>
</evidence>
<dbReference type="Gene3D" id="3.40.630.10">
    <property type="entry name" value="Zn peptidases"/>
    <property type="match status" value="1"/>
</dbReference>
<sequence>MVRPMVVAALVATTTALTISRREATEDELSTIELAPGVTQVVTEDEKFALKNTTAPRSLVSKLSTVNMRSELTTFWGFYNRYYTSPYGKQASDWLLGEFRAVVSSSGATRASVKAFTRSKITAGQWADTLEFYWYTGEEAGLLGSGGMFDSYRSSGVVVKALAAAGHEGHTTTGYANKQCGYGCSDHASASVIEAAASRTSPYNHTDRDAVSTLNFSHTLEHAKLAIGYAYELTFASVFGKRRGEGRMASVIC</sequence>
<dbReference type="Proteomes" id="UP000294003">
    <property type="component" value="Unassembled WGS sequence"/>
</dbReference>
<accession>A0ABY0GW83</accession>
<evidence type="ECO:0008006" key="4">
    <source>
        <dbReference type="Google" id="ProtNLM"/>
    </source>
</evidence>
<dbReference type="EMBL" id="QJNS01000391">
    <property type="protein sequence ID" value="RYO78300.1"/>
    <property type="molecule type" value="Genomic_DNA"/>
</dbReference>
<gene>
    <name evidence="2" type="ORF">DL762_008762</name>
</gene>
<comment type="caution">
    <text evidence="2">The sequence shown here is derived from an EMBL/GenBank/DDBJ whole genome shotgun (WGS) entry which is preliminary data.</text>
</comment>
<feature type="signal peptide" evidence="1">
    <location>
        <begin position="1"/>
        <end position="16"/>
    </location>
</feature>
<feature type="chain" id="PRO_5045934829" description="Peptide hydrolase" evidence="1">
    <location>
        <begin position="17"/>
        <end position="253"/>
    </location>
</feature>